<dbReference type="AlphaFoldDB" id="A0A1X9NAP0"/>
<organism evidence="2 3">
    <name type="scientific">Oceanicoccus sagamiensis</name>
    <dbReference type="NCBI Taxonomy" id="716816"/>
    <lineage>
        <taxon>Bacteria</taxon>
        <taxon>Pseudomonadati</taxon>
        <taxon>Pseudomonadota</taxon>
        <taxon>Gammaproteobacteria</taxon>
        <taxon>Cellvibrionales</taxon>
        <taxon>Spongiibacteraceae</taxon>
        <taxon>Oceanicoccus</taxon>
    </lineage>
</organism>
<reference evidence="2 3" key="1">
    <citation type="submission" date="2016-11" db="EMBL/GenBank/DDBJ databases">
        <title>Trade-off between light-utilization and light-protection in marine flavobacteria.</title>
        <authorList>
            <person name="Kumagai Y."/>
        </authorList>
    </citation>
    <scope>NUCLEOTIDE SEQUENCE [LARGE SCALE GENOMIC DNA]</scope>
    <source>
        <strain evidence="2 3">NBRC 107125</strain>
    </source>
</reference>
<evidence type="ECO:0008006" key="4">
    <source>
        <dbReference type="Google" id="ProtNLM"/>
    </source>
</evidence>
<sequence length="195" mass="21266">MKDLDACSSFLTRGVATAFSLLAFSAPLSADYFSYSFGAEDTVLSEGYEFAWDTAISNSTLIIDVIGINKGEEELLFNEEWEIKIKSPDSDIPVDQGIGYHNDDGWSIQVKQRELDYELYQGNNEFTITSLSLNEESVFVSYYFVDDSSADNDEVYGSLCVGDTCGAGPTVVPVPAAAWLFGSALVGLVGIGRRK</sequence>
<dbReference type="EMBL" id="CP019343">
    <property type="protein sequence ID" value="ARN74124.1"/>
    <property type="molecule type" value="Genomic_DNA"/>
</dbReference>
<evidence type="ECO:0000256" key="1">
    <source>
        <dbReference type="SAM" id="SignalP"/>
    </source>
</evidence>
<evidence type="ECO:0000313" key="3">
    <source>
        <dbReference type="Proteomes" id="UP000193450"/>
    </source>
</evidence>
<feature type="chain" id="PRO_5012733687" description="PEP-CTERM protein-sorting domain-containing protein" evidence="1">
    <location>
        <begin position="31"/>
        <end position="195"/>
    </location>
</feature>
<evidence type="ECO:0000313" key="2">
    <source>
        <dbReference type="EMBL" id="ARN74124.1"/>
    </source>
</evidence>
<protein>
    <recommendedName>
        <fullName evidence="4">PEP-CTERM protein-sorting domain-containing protein</fullName>
    </recommendedName>
</protein>
<accession>A0A1X9NAP0</accession>
<dbReference type="KEGG" id="osg:BST96_08310"/>
<keyword evidence="1" id="KW-0732">Signal</keyword>
<name>A0A1X9NAP0_9GAMM</name>
<dbReference type="Proteomes" id="UP000193450">
    <property type="component" value="Chromosome"/>
</dbReference>
<keyword evidence="3" id="KW-1185">Reference proteome</keyword>
<proteinExistence type="predicted"/>
<gene>
    <name evidence="2" type="ORF">BST96_08310</name>
</gene>
<feature type="signal peptide" evidence="1">
    <location>
        <begin position="1"/>
        <end position="30"/>
    </location>
</feature>